<feature type="compositionally biased region" description="Acidic residues" evidence="1">
    <location>
        <begin position="236"/>
        <end position="251"/>
    </location>
</feature>
<evidence type="ECO:0000313" key="2">
    <source>
        <dbReference type="EMBL" id="RUP21317.1"/>
    </source>
</evidence>
<feature type="region of interest" description="Disordered" evidence="1">
    <location>
        <begin position="227"/>
        <end position="253"/>
    </location>
</feature>
<feature type="region of interest" description="Disordered" evidence="1">
    <location>
        <begin position="267"/>
        <end position="304"/>
    </location>
</feature>
<organism evidence="2 3">
    <name type="scientific">Jimgerdemannia flammicorona</name>
    <dbReference type="NCBI Taxonomy" id="994334"/>
    <lineage>
        <taxon>Eukaryota</taxon>
        <taxon>Fungi</taxon>
        <taxon>Fungi incertae sedis</taxon>
        <taxon>Mucoromycota</taxon>
        <taxon>Mucoromycotina</taxon>
        <taxon>Endogonomycetes</taxon>
        <taxon>Endogonales</taxon>
        <taxon>Endogonaceae</taxon>
        <taxon>Jimgerdemannia</taxon>
    </lineage>
</organism>
<dbReference type="Proteomes" id="UP000268093">
    <property type="component" value="Unassembled WGS sequence"/>
</dbReference>
<evidence type="ECO:0000256" key="1">
    <source>
        <dbReference type="SAM" id="MobiDB-lite"/>
    </source>
</evidence>
<gene>
    <name evidence="2" type="ORF">BC936DRAFT_139189</name>
</gene>
<proteinExistence type="predicted"/>
<dbReference type="OrthoDB" id="2448416at2759"/>
<accession>A0A433BAG5</accession>
<protein>
    <submittedName>
        <fullName evidence="2">Uncharacterized protein</fullName>
    </submittedName>
</protein>
<evidence type="ECO:0000313" key="3">
    <source>
        <dbReference type="Proteomes" id="UP000268093"/>
    </source>
</evidence>
<dbReference type="EMBL" id="RBNI01014433">
    <property type="protein sequence ID" value="RUP21317.1"/>
    <property type="molecule type" value="Genomic_DNA"/>
</dbReference>
<name>A0A433BAG5_9FUNG</name>
<keyword evidence="3" id="KW-1185">Reference proteome</keyword>
<sequence>MKTSFFSKSSEWTLLKYLTFRQNEKNWTFDKTQEHNTYTNSLRAMISSGTSDQKAKSASALKNSQQAWECDHRVTKGSQVDHRVIPHHNTSGLPAEAFRVLLDHRVRCWLPLSAGRHLSRHNTRRFETIAIGPFVELLRDHRVRRGYGSQLTSTQQKDSQSVNNFWQEVGSKAALQHLDETFCLERTLEHNEYLNEVGQRRKQVMKHLSENDDVDLSKPPKRLAINHLRDRSKDEDGIELQDPEDQDEIDKESDGFTTYVDATSINGGSRKAAVTSSKRKVTSIDDDSDERQSQDSISKASESNNVSEYVPRYGWLLYVAYSFPYFSSDATSDDDDRETCKDKVVIVKCSSTKVIEHLENELVKTSTSENLESQYTGKDEESEEITAVDDTMSISACLSQKEDVNVEMDSESTKEDIDHNEQEGLWLQDWDKWAICLAAGKKSAAHIHRYVTYSINAFVLHFVFLK</sequence>
<dbReference type="AlphaFoldDB" id="A0A433BAG5"/>
<comment type="caution">
    <text evidence="2">The sequence shown here is derived from an EMBL/GenBank/DDBJ whole genome shotgun (WGS) entry which is preliminary data.</text>
</comment>
<reference evidence="2 3" key="1">
    <citation type="journal article" date="2018" name="New Phytol.">
        <title>Phylogenomics of Endogonaceae and evolution of mycorrhizas within Mucoromycota.</title>
        <authorList>
            <person name="Chang Y."/>
            <person name="Desiro A."/>
            <person name="Na H."/>
            <person name="Sandor L."/>
            <person name="Lipzen A."/>
            <person name="Clum A."/>
            <person name="Barry K."/>
            <person name="Grigoriev I.V."/>
            <person name="Martin F.M."/>
            <person name="Stajich J.E."/>
            <person name="Smith M.E."/>
            <person name="Bonito G."/>
            <person name="Spatafora J.W."/>
        </authorList>
    </citation>
    <scope>NUCLEOTIDE SEQUENCE [LARGE SCALE GENOMIC DNA]</scope>
    <source>
        <strain evidence="2 3">GMNB39</strain>
    </source>
</reference>